<sequence length="80" mass="8993">MRTTDYKESRTTCCSHHNRMKTPPSTMMSALRRLTDAACHSSALIPYKDQNAARLYAVHLLASSVDRGAHPHRRLTSVLV</sequence>
<feature type="compositionally biased region" description="Basic and acidic residues" evidence="1">
    <location>
        <begin position="1"/>
        <end position="10"/>
    </location>
</feature>
<dbReference type="EMBL" id="WNTK01004495">
    <property type="protein sequence ID" value="KAG9464399.1"/>
    <property type="molecule type" value="Genomic_DNA"/>
</dbReference>
<evidence type="ECO:0000313" key="2">
    <source>
        <dbReference type="EMBL" id="KAG9464399.1"/>
    </source>
</evidence>
<gene>
    <name evidence="2" type="ORF">GDO78_019992</name>
</gene>
<dbReference type="AlphaFoldDB" id="A0A8J6B763"/>
<reference evidence="2" key="1">
    <citation type="thesis" date="2020" institute="ProQuest LLC" country="789 East Eisenhower Parkway, Ann Arbor, MI, USA">
        <title>Comparative Genomics and Chromosome Evolution.</title>
        <authorList>
            <person name="Mudd A.B."/>
        </authorList>
    </citation>
    <scope>NUCLEOTIDE SEQUENCE</scope>
    <source>
        <strain evidence="2">HN-11 Male</strain>
        <tissue evidence="2">Kidney and liver</tissue>
    </source>
</reference>
<organism evidence="2 3">
    <name type="scientific">Eleutherodactylus coqui</name>
    <name type="common">Puerto Rican coqui</name>
    <dbReference type="NCBI Taxonomy" id="57060"/>
    <lineage>
        <taxon>Eukaryota</taxon>
        <taxon>Metazoa</taxon>
        <taxon>Chordata</taxon>
        <taxon>Craniata</taxon>
        <taxon>Vertebrata</taxon>
        <taxon>Euteleostomi</taxon>
        <taxon>Amphibia</taxon>
        <taxon>Batrachia</taxon>
        <taxon>Anura</taxon>
        <taxon>Neobatrachia</taxon>
        <taxon>Hyloidea</taxon>
        <taxon>Eleutherodactylidae</taxon>
        <taxon>Eleutherodactylinae</taxon>
        <taxon>Eleutherodactylus</taxon>
        <taxon>Eleutherodactylus</taxon>
    </lineage>
</organism>
<keyword evidence="3" id="KW-1185">Reference proteome</keyword>
<evidence type="ECO:0000313" key="3">
    <source>
        <dbReference type="Proteomes" id="UP000770717"/>
    </source>
</evidence>
<accession>A0A8J6B763</accession>
<feature type="region of interest" description="Disordered" evidence="1">
    <location>
        <begin position="1"/>
        <end position="24"/>
    </location>
</feature>
<proteinExistence type="predicted"/>
<comment type="caution">
    <text evidence="2">The sequence shown here is derived from an EMBL/GenBank/DDBJ whole genome shotgun (WGS) entry which is preliminary data.</text>
</comment>
<name>A0A8J6B763_ELECQ</name>
<protein>
    <submittedName>
        <fullName evidence="2">Uncharacterized protein</fullName>
    </submittedName>
</protein>
<dbReference type="Proteomes" id="UP000770717">
    <property type="component" value="Unassembled WGS sequence"/>
</dbReference>
<evidence type="ECO:0000256" key="1">
    <source>
        <dbReference type="SAM" id="MobiDB-lite"/>
    </source>
</evidence>